<sequence>MDQRQIQYFVCLYEEGSVTRAAQRLHIVQPALSMQIAKLEEELGRQLFVRGSKGMTPTEHATHMYALFLPVLADFERARAQLLATSSELAGHARIGLPASIAQDILAPALLAFSSRHPQVRVSVTEAYTEALVQGVAAGQLDAAIVNKPRRLMLKAQPVLREGLVLVTATSHRPLPAQVGFRQAVKMPLVLPTRQHGLRAIVESACEATGLQLHCAWEVDSLGAIMQLVQQRPELAALLPRTAVRSRLAEGSLRAHRVVGPALARELVCVSHPTRPVAPPAAAFLEVLIGQIRESGGR</sequence>
<keyword evidence="2" id="KW-0805">Transcription regulation</keyword>
<keyword evidence="4" id="KW-0010">Activator</keyword>
<keyword evidence="3" id="KW-0238">DNA-binding</keyword>
<comment type="similarity">
    <text evidence="1">Belongs to the LysR transcriptional regulatory family.</text>
</comment>
<organism evidence="7 8">
    <name type="scientific">Variovorax ginsengisoli</name>
    <dbReference type="NCBI Taxonomy" id="363844"/>
    <lineage>
        <taxon>Bacteria</taxon>
        <taxon>Pseudomonadati</taxon>
        <taxon>Pseudomonadota</taxon>
        <taxon>Betaproteobacteria</taxon>
        <taxon>Burkholderiales</taxon>
        <taxon>Comamonadaceae</taxon>
        <taxon>Variovorax</taxon>
    </lineage>
</organism>
<evidence type="ECO:0000256" key="5">
    <source>
        <dbReference type="ARBA" id="ARBA00023163"/>
    </source>
</evidence>
<reference evidence="7" key="1">
    <citation type="submission" date="2023-06" db="EMBL/GenBank/DDBJ databases">
        <authorList>
            <person name="Jiang Y."/>
            <person name="Liu Q."/>
        </authorList>
    </citation>
    <scope>NUCLEOTIDE SEQUENCE</scope>
    <source>
        <strain evidence="7">CGMCC 1.12090</strain>
    </source>
</reference>
<dbReference type="InterPro" id="IPR036388">
    <property type="entry name" value="WH-like_DNA-bd_sf"/>
</dbReference>
<proteinExistence type="inferred from homology"/>
<dbReference type="Gene3D" id="3.40.190.290">
    <property type="match status" value="1"/>
</dbReference>
<dbReference type="Gene3D" id="1.10.10.10">
    <property type="entry name" value="Winged helix-like DNA-binding domain superfamily/Winged helix DNA-binding domain"/>
    <property type="match status" value="1"/>
</dbReference>
<keyword evidence="8" id="KW-1185">Reference proteome</keyword>
<evidence type="ECO:0000259" key="6">
    <source>
        <dbReference type="PROSITE" id="PS50931"/>
    </source>
</evidence>
<dbReference type="Proteomes" id="UP001169027">
    <property type="component" value="Unassembled WGS sequence"/>
</dbReference>
<evidence type="ECO:0000313" key="8">
    <source>
        <dbReference type="Proteomes" id="UP001169027"/>
    </source>
</evidence>
<dbReference type="SUPFAM" id="SSF46785">
    <property type="entry name" value="Winged helix' DNA-binding domain"/>
    <property type="match status" value="1"/>
</dbReference>
<dbReference type="RefSeq" id="WP_301813270.1">
    <property type="nucleotide sequence ID" value="NZ_JAUJZH010000020.1"/>
</dbReference>
<dbReference type="SUPFAM" id="SSF53850">
    <property type="entry name" value="Periplasmic binding protein-like II"/>
    <property type="match status" value="1"/>
</dbReference>
<dbReference type="Pfam" id="PF03466">
    <property type="entry name" value="LysR_substrate"/>
    <property type="match status" value="1"/>
</dbReference>
<dbReference type="Pfam" id="PF00126">
    <property type="entry name" value="HTH_1"/>
    <property type="match status" value="1"/>
</dbReference>
<dbReference type="InterPro" id="IPR036390">
    <property type="entry name" value="WH_DNA-bd_sf"/>
</dbReference>
<evidence type="ECO:0000256" key="1">
    <source>
        <dbReference type="ARBA" id="ARBA00009437"/>
    </source>
</evidence>
<dbReference type="InterPro" id="IPR000847">
    <property type="entry name" value="LysR_HTH_N"/>
</dbReference>
<dbReference type="EMBL" id="JAUKVY010000020">
    <property type="protein sequence ID" value="MDO1535529.1"/>
    <property type="molecule type" value="Genomic_DNA"/>
</dbReference>
<dbReference type="PRINTS" id="PR00039">
    <property type="entry name" value="HTHLYSR"/>
</dbReference>
<feature type="domain" description="HTH lysR-type" evidence="6">
    <location>
        <begin position="1"/>
        <end position="58"/>
    </location>
</feature>
<name>A0ABT8S9E0_9BURK</name>
<dbReference type="PANTHER" id="PTHR30293">
    <property type="entry name" value="TRANSCRIPTIONAL REGULATORY PROTEIN NAC-RELATED"/>
    <property type="match status" value="1"/>
</dbReference>
<evidence type="ECO:0000313" key="7">
    <source>
        <dbReference type="EMBL" id="MDO1535529.1"/>
    </source>
</evidence>
<dbReference type="PROSITE" id="PS50931">
    <property type="entry name" value="HTH_LYSR"/>
    <property type="match status" value="1"/>
</dbReference>
<protein>
    <submittedName>
        <fullName evidence="7">LysR family transcriptional regulator</fullName>
    </submittedName>
</protein>
<comment type="caution">
    <text evidence="7">The sequence shown here is derived from an EMBL/GenBank/DDBJ whole genome shotgun (WGS) entry which is preliminary data.</text>
</comment>
<dbReference type="InterPro" id="IPR005119">
    <property type="entry name" value="LysR_subst-bd"/>
</dbReference>
<dbReference type="PANTHER" id="PTHR30293:SF0">
    <property type="entry name" value="NITROGEN ASSIMILATION REGULATORY PROTEIN NAC"/>
    <property type="match status" value="1"/>
</dbReference>
<accession>A0ABT8S9E0</accession>
<gene>
    <name evidence="7" type="ORF">Q2T77_24900</name>
</gene>
<evidence type="ECO:0000256" key="4">
    <source>
        <dbReference type="ARBA" id="ARBA00023159"/>
    </source>
</evidence>
<evidence type="ECO:0000256" key="3">
    <source>
        <dbReference type="ARBA" id="ARBA00023125"/>
    </source>
</evidence>
<evidence type="ECO:0000256" key="2">
    <source>
        <dbReference type="ARBA" id="ARBA00023015"/>
    </source>
</evidence>
<keyword evidence="5" id="KW-0804">Transcription</keyword>